<dbReference type="AlphaFoldDB" id="A0A8T0GI04"/>
<dbReference type="EMBL" id="CM026432">
    <property type="protein sequence ID" value="KAG0556782.1"/>
    <property type="molecule type" value="Genomic_DNA"/>
</dbReference>
<protein>
    <submittedName>
        <fullName evidence="1">Uncharacterized protein</fullName>
    </submittedName>
</protein>
<proteinExistence type="predicted"/>
<organism evidence="1 2">
    <name type="scientific">Ceratodon purpureus</name>
    <name type="common">Fire moss</name>
    <name type="synonym">Dicranum purpureum</name>
    <dbReference type="NCBI Taxonomy" id="3225"/>
    <lineage>
        <taxon>Eukaryota</taxon>
        <taxon>Viridiplantae</taxon>
        <taxon>Streptophyta</taxon>
        <taxon>Embryophyta</taxon>
        <taxon>Bryophyta</taxon>
        <taxon>Bryophytina</taxon>
        <taxon>Bryopsida</taxon>
        <taxon>Dicranidae</taxon>
        <taxon>Pseudoditrichales</taxon>
        <taxon>Ditrichaceae</taxon>
        <taxon>Ceratodon</taxon>
    </lineage>
</organism>
<reference evidence="1 2" key="1">
    <citation type="submission" date="2020-06" db="EMBL/GenBank/DDBJ databases">
        <title>WGS assembly of Ceratodon purpureus strain R40.</title>
        <authorList>
            <person name="Carey S.B."/>
            <person name="Jenkins J."/>
            <person name="Shu S."/>
            <person name="Lovell J.T."/>
            <person name="Sreedasyam A."/>
            <person name="Maumus F."/>
            <person name="Tiley G.P."/>
            <person name="Fernandez-Pozo N."/>
            <person name="Barry K."/>
            <person name="Chen C."/>
            <person name="Wang M."/>
            <person name="Lipzen A."/>
            <person name="Daum C."/>
            <person name="Saski C.A."/>
            <person name="Payton A.C."/>
            <person name="Mcbreen J.C."/>
            <person name="Conrad R.E."/>
            <person name="Kollar L.M."/>
            <person name="Olsson S."/>
            <person name="Huttunen S."/>
            <person name="Landis J.B."/>
            <person name="Wickett N.J."/>
            <person name="Johnson M.G."/>
            <person name="Rensing S.A."/>
            <person name="Grimwood J."/>
            <person name="Schmutz J."/>
            <person name="Mcdaniel S.F."/>
        </authorList>
    </citation>
    <scope>NUCLEOTIDE SEQUENCE [LARGE SCALE GENOMIC DNA]</scope>
    <source>
        <strain evidence="1 2">R40</strain>
    </source>
</reference>
<name>A0A8T0GI04_CERPU</name>
<evidence type="ECO:0000313" key="2">
    <source>
        <dbReference type="Proteomes" id="UP000822688"/>
    </source>
</evidence>
<dbReference type="Proteomes" id="UP000822688">
    <property type="component" value="Chromosome 11"/>
</dbReference>
<gene>
    <name evidence="1" type="ORF">KC19_11G078900</name>
</gene>
<comment type="caution">
    <text evidence="1">The sequence shown here is derived from an EMBL/GenBank/DDBJ whole genome shotgun (WGS) entry which is preliminary data.</text>
</comment>
<evidence type="ECO:0000313" key="1">
    <source>
        <dbReference type="EMBL" id="KAG0556782.1"/>
    </source>
</evidence>
<keyword evidence="2" id="KW-1185">Reference proteome</keyword>
<accession>A0A8T0GI04</accession>
<sequence>MEIAHVWYCGCNGIVLIYCKFVKLLHVFIQKQSCVGNFSELRHLRNHRKNNQDKRLSTSRNPKLKVACRTAYKQSLVIKARKEPIKIIESKYCAI</sequence>